<proteinExistence type="predicted"/>
<dbReference type="InterPro" id="IPR040788">
    <property type="entry name" value="HEPN_MAE_28990"/>
</dbReference>
<accession>A0A8I1GHK2</accession>
<comment type="caution">
    <text evidence="2">The sequence shown here is derived from an EMBL/GenBank/DDBJ whole genome shotgun (WGS) entry which is preliminary data.</text>
</comment>
<gene>
    <name evidence="2" type="ORF">JDN41_11430</name>
</gene>
<reference evidence="2 3" key="1">
    <citation type="submission" date="2020-12" db="EMBL/GenBank/DDBJ databases">
        <title>Revised draft genomes of Rhodomicrobium vannielii ATCC 17100 and Rhodomicrobium udaipurense JA643.</title>
        <authorList>
            <person name="Conners E.M."/>
            <person name="Davenport E.J."/>
            <person name="Bose A."/>
        </authorList>
    </citation>
    <scope>NUCLEOTIDE SEQUENCE [LARGE SCALE GENOMIC DNA]</scope>
    <source>
        <strain evidence="2 3">JA643</strain>
    </source>
</reference>
<feature type="domain" description="MAE-28990/MAE-18760-like HEPN" evidence="1">
    <location>
        <begin position="4"/>
        <end position="194"/>
    </location>
</feature>
<dbReference type="AlphaFoldDB" id="A0A8I1GHK2"/>
<dbReference type="Pfam" id="PF18737">
    <property type="entry name" value="HEPN_MAE_28990"/>
    <property type="match status" value="1"/>
</dbReference>
<feature type="non-terminal residue" evidence="2">
    <location>
        <position position="194"/>
    </location>
</feature>
<name>A0A8I1GHK2_9HYPH</name>
<evidence type="ECO:0000313" key="3">
    <source>
        <dbReference type="Proteomes" id="UP000623250"/>
    </source>
</evidence>
<dbReference type="Proteomes" id="UP000623250">
    <property type="component" value="Unassembled WGS sequence"/>
</dbReference>
<evidence type="ECO:0000313" key="2">
    <source>
        <dbReference type="EMBL" id="MBJ7544156.1"/>
    </source>
</evidence>
<protein>
    <recommendedName>
        <fullName evidence="1">MAE-28990/MAE-18760-like HEPN domain-containing protein</fullName>
    </recommendedName>
</protein>
<dbReference type="EMBL" id="JAEMUK010000058">
    <property type="protein sequence ID" value="MBJ7544156.1"/>
    <property type="molecule type" value="Genomic_DNA"/>
</dbReference>
<evidence type="ECO:0000259" key="1">
    <source>
        <dbReference type="Pfam" id="PF18737"/>
    </source>
</evidence>
<dbReference type="RefSeq" id="WP_199502450.1">
    <property type="nucleotide sequence ID" value="NZ_JAEMUK010000058.1"/>
</dbReference>
<sequence length="194" mass="22366">MSAWSDQIEADLKWREAEIASLKLLAASADHASDRQRAVLRALWAMLYAHYEGFCLFCWNLMLDAIEKEACAIEDLNENFAKLAMADAFNKLRSDLSSDRIWIFIRNEFQTHLKTAVKFEKRLETRSNLWPNLAVENNRAIGLDCNLFEENAALIKGLVSRRNEIAHGKKMVIKDLKEYQSYENATLLVMHELA</sequence>
<organism evidence="2 3">
    <name type="scientific">Rhodomicrobium udaipurense</name>
    <dbReference type="NCBI Taxonomy" id="1202716"/>
    <lineage>
        <taxon>Bacteria</taxon>
        <taxon>Pseudomonadati</taxon>
        <taxon>Pseudomonadota</taxon>
        <taxon>Alphaproteobacteria</taxon>
        <taxon>Hyphomicrobiales</taxon>
        <taxon>Hyphomicrobiaceae</taxon>
        <taxon>Rhodomicrobium</taxon>
    </lineage>
</organism>
<keyword evidence="3" id="KW-1185">Reference proteome</keyword>